<dbReference type="EMBL" id="BARW01018362">
    <property type="protein sequence ID" value="GAI98097.1"/>
    <property type="molecule type" value="Genomic_DNA"/>
</dbReference>
<sequence length="246" mass="27197">MLDLYEYVMMFGSMNMTLIGFQFYSYATGEGNSVTTRIDNLQILTDPTGDPGFEVNWYSSASTPFAGWFAWTGETGVISRTSDAHSGLTACNLTVEENDNAGVRRPINVHLDSSLFTNFSWRLDEITDTGAGWAYLELSFNNTHFVTYRLGHSSQYSLPSNSSNNIHILVDNFNQTGVWNNLVRNITHDVTSEFGQSNWILTRLVVNTFAGAGGRTSLICDDMDFKDGASPVFSSVSVITDPILST</sequence>
<protein>
    <submittedName>
        <fullName evidence="1">Uncharacterized protein</fullName>
    </submittedName>
</protein>
<feature type="non-terminal residue" evidence="1">
    <location>
        <position position="246"/>
    </location>
</feature>
<gene>
    <name evidence="1" type="ORF">S12H4_31460</name>
</gene>
<dbReference type="AlphaFoldDB" id="X1SYF0"/>
<reference evidence="1" key="1">
    <citation type="journal article" date="2014" name="Front. Microbiol.">
        <title>High frequency of phylogenetically diverse reductive dehalogenase-homologous genes in deep subseafloor sedimentary metagenomes.</title>
        <authorList>
            <person name="Kawai M."/>
            <person name="Futagami T."/>
            <person name="Toyoda A."/>
            <person name="Takaki Y."/>
            <person name="Nishi S."/>
            <person name="Hori S."/>
            <person name="Arai W."/>
            <person name="Tsubouchi T."/>
            <person name="Morono Y."/>
            <person name="Uchiyama I."/>
            <person name="Ito T."/>
            <person name="Fujiyama A."/>
            <person name="Inagaki F."/>
            <person name="Takami H."/>
        </authorList>
    </citation>
    <scope>NUCLEOTIDE SEQUENCE</scope>
    <source>
        <strain evidence="1">Expedition CK06-06</strain>
    </source>
</reference>
<evidence type="ECO:0000313" key="1">
    <source>
        <dbReference type="EMBL" id="GAI98097.1"/>
    </source>
</evidence>
<proteinExistence type="predicted"/>
<organism evidence="1">
    <name type="scientific">marine sediment metagenome</name>
    <dbReference type="NCBI Taxonomy" id="412755"/>
    <lineage>
        <taxon>unclassified sequences</taxon>
        <taxon>metagenomes</taxon>
        <taxon>ecological metagenomes</taxon>
    </lineage>
</organism>
<accession>X1SYF0</accession>
<comment type="caution">
    <text evidence="1">The sequence shown here is derived from an EMBL/GenBank/DDBJ whole genome shotgun (WGS) entry which is preliminary data.</text>
</comment>
<name>X1SYF0_9ZZZZ</name>